<accession>A0A3S5AX57</accession>
<evidence type="ECO:0000313" key="4">
    <source>
        <dbReference type="Proteomes" id="UP000784294"/>
    </source>
</evidence>
<feature type="chain" id="PRO_5018636021" evidence="2">
    <location>
        <begin position="19"/>
        <end position="357"/>
    </location>
</feature>
<comment type="caution">
    <text evidence="3">The sequence shown here is derived from an EMBL/GenBank/DDBJ whole genome shotgun (WGS) entry which is preliminary data.</text>
</comment>
<evidence type="ECO:0000313" key="3">
    <source>
        <dbReference type="EMBL" id="VEL27546.1"/>
    </source>
</evidence>
<feature type="signal peptide" evidence="2">
    <location>
        <begin position="1"/>
        <end position="18"/>
    </location>
</feature>
<gene>
    <name evidence="3" type="ORF">PXEA_LOCUS20986</name>
</gene>
<keyword evidence="4" id="KW-1185">Reference proteome</keyword>
<protein>
    <submittedName>
        <fullName evidence="3">Uncharacterized protein</fullName>
    </submittedName>
</protein>
<evidence type="ECO:0000256" key="2">
    <source>
        <dbReference type="SAM" id="SignalP"/>
    </source>
</evidence>
<feature type="compositionally biased region" description="Low complexity" evidence="1">
    <location>
        <begin position="109"/>
        <end position="130"/>
    </location>
</feature>
<reference evidence="3" key="1">
    <citation type="submission" date="2018-11" db="EMBL/GenBank/DDBJ databases">
        <authorList>
            <consortium name="Pathogen Informatics"/>
        </authorList>
    </citation>
    <scope>NUCLEOTIDE SEQUENCE</scope>
</reference>
<dbReference type="AlphaFoldDB" id="A0A3S5AX57"/>
<proteinExistence type="predicted"/>
<evidence type="ECO:0000256" key="1">
    <source>
        <dbReference type="SAM" id="MobiDB-lite"/>
    </source>
</evidence>
<feature type="region of interest" description="Disordered" evidence="1">
    <location>
        <begin position="177"/>
        <end position="247"/>
    </location>
</feature>
<keyword evidence="2" id="KW-0732">Signal</keyword>
<dbReference type="Proteomes" id="UP000784294">
    <property type="component" value="Unassembled WGS sequence"/>
</dbReference>
<feature type="compositionally biased region" description="Polar residues" evidence="1">
    <location>
        <begin position="178"/>
        <end position="192"/>
    </location>
</feature>
<dbReference type="EMBL" id="CAAALY010087961">
    <property type="protein sequence ID" value="VEL27546.1"/>
    <property type="molecule type" value="Genomic_DNA"/>
</dbReference>
<sequence length="357" mass="37885">MQQLTLLVLSFLPCPVTVDRRHDATCEPGQFELIYKQQFVPTPVYLGTDLRLFGIQIRIPPAPASSISSGSSSSSGCGTYSTMGSTVSSIVDSINADRSTVRSVAIARSSSNKSNTSSSSSSSSNSLSSSILPDGMGCSSALPVKPSGRSETRLTITKEVCPNSIVDTIPRSPIEIRSSGSMKGYANSSTEAAATFTRPGGRNPSARGSAKRSSTTFTRRIKVPTSPLASKEPEGGPDNGFTGSPTRYAARPLGAVASSSWTVMTSALRGSRMSMGSLVDQKYLVAPSIGALKAPGPREKLILKPTSKKAGTDELETPIVGASGGKESRQHDMRIRSVRQSSYKYSFNGWWFLLHFH</sequence>
<name>A0A3S5AX57_9PLAT</name>
<feature type="region of interest" description="Disordered" evidence="1">
    <location>
        <begin position="107"/>
        <end position="132"/>
    </location>
</feature>
<organism evidence="3 4">
    <name type="scientific">Protopolystoma xenopodis</name>
    <dbReference type="NCBI Taxonomy" id="117903"/>
    <lineage>
        <taxon>Eukaryota</taxon>
        <taxon>Metazoa</taxon>
        <taxon>Spiralia</taxon>
        <taxon>Lophotrochozoa</taxon>
        <taxon>Platyhelminthes</taxon>
        <taxon>Monogenea</taxon>
        <taxon>Polyopisthocotylea</taxon>
        <taxon>Polystomatidea</taxon>
        <taxon>Polystomatidae</taxon>
        <taxon>Protopolystoma</taxon>
    </lineage>
</organism>